<dbReference type="InterPro" id="IPR014710">
    <property type="entry name" value="RmlC-like_jellyroll"/>
</dbReference>
<dbReference type="RefSeq" id="WP_058504886.1">
    <property type="nucleotide sequence ID" value="NZ_CAAAIF010000025.1"/>
</dbReference>
<dbReference type="STRING" id="45070.Lnau_1846"/>
<accession>A0A0W0WS69</accession>
<name>A0A0W0WS69_9GAMM</name>
<dbReference type="Pfam" id="PF03848">
    <property type="entry name" value="TehB"/>
    <property type="match status" value="1"/>
</dbReference>
<comment type="caution">
    <text evidence="3">The sequence shown here is derived from an EMBL/GenBank/DDBJ whole genome shotgun (WGS) entry which is preliminary data.</text>
</comment>
<dbReference type="Gene3D" id="2.60.120.10">
    <property type="entry name" value="Jelly Rolls"/>
    <property type="match status" value="1"/>
</dbReference>
<keyword evidence="4" id="KW-1185">Reference proteome</keyword>
<evidence type="ECO:0000259" key="2">
    <source>
        <dbReference type="Pfam" id="PF09313"/>
    </source>
</evidence>
<dbReference type="InterPro" id="IPR015985">
    <property type="entry name" value="TehB-like_dom"/>
</dbReference>
<dbReference type="Proteomes" id="UP000054725">
    <property type="component" value="Unassembled WGS sequence"/>
</dbReference>
<reference evidence="3 4" key="1">
    <citation type="submission" date="2015-11" db="EMBL/GenBank/DDBJ databases">
        <title>Genomic analysis of 38 Legionella species identifies large and diverse effector repertoires.</title>
        <authorList>
            <person name="Burstein D."/>
            <person name="Amaro F."/>
            <person name="Zusman T."/>
            <person name="Lifshitz Z."/>
            <person name="Cohen O."/>
            <person name="Gilbert J.A."/>
            <person name="Pupko T."/>
            <person name="Shuman H.A."/>
            <person name="Segal G."/>
        </authorList>
    </citation>
    <scope>NUCLEOTIDE SEQUENCE [LARGE SCALE GENOMIC DNA]</scope>
    <source>
        <strain evidence="3 4">ATCC 49506</strain>
    </source>
</reference>
<dbReference type="PANTHER" id="PTHR43861">
    <property type="entry name" value="TRANS-ACONITATE 2-METHYLTRANSFERASE-RELATED"/>
    <property type="match status" value="1"/>
</dbReference>
<dbReference type="SUPFAM" id="SSF53335">
    <property type="entry name" value="S-adenosyl-L-methionine-dependent methyltransferases"/>
    <property type="match status" value="1"/>
</dbReference>
<dbReference type="PANTHER" id="PTHR43861:SF1">
    <property type="entry name" value="TRANS-ACONITATE 2-METHYLTRANSFERASE"/>
    <property type="match status" value="1"/>
</dbReference>
<evidence type="ECO:0000313" key="3">
    <source>
        <dbReference type="EMBL" id="KTD35175.1"/>
    </source>
</evidence>
<feature type="domain" description="TehB/YeaR-like" evidence="2">
    <location>
        <begin position="24"/>
        <end position="85"/>
    </location>
</feature>
<dbReference type="Gene3D" id="3.40.50.150">
    <property type="entry name" value="Vaccinia Virus protein VP39"/>
    <property type="match status" value="1"/>
</dbReference>
<proteinExistence type="predicted"/>
<organism evidence="3 4">
    <name type="scientific">Legionella nautarum</name>
    <dbReference type="NCBI Taxonomy" id="45070"/>
    <lineage>
        <taxon>Bacteria</taxon>
        <taxon>Pseudomonadati</taxon>
        <taxon>Pseudomonadota</taxon>
        <taxon>Gammaproteobacteria</taxon>
        <taxon>Legionellales</taxon>
        <taxon>Legionellaceae</taxon>
        <taxon>Legionella</taxon>
    </lineage>
</organism>
<dbReference type="Pfam" id="PF09313">
    <property type="entry name" value="TehB-like"/>
    <property type="match status" value="1"/>
</dbReference>
<dbReference type="InterPro" id="IPR015392">
    <property type="entry name" value="TehB/YeaR-like_dom"/>
</dbReference>
<dbReference type="AlphaFoldDB" id="A0A0W0WS69"/>
<evidence type="ECO:0000313" key="4">
    <source>
        <dbReference type="Proteomes" id="UP000054725"/>
    </source>
</evidence>
<protein>
    <submittedName>
        <fullName evidence="3">Tellurite resistance protein TehB</fullName>
    </submittedName>
</protein>
<gene>
    <name evidence="3" type="ORF">Lnau_1846</name>
</gene>
<dbReference type="EMBL" id="LNYO01000016">
    <property type="protein sequence ID" value="KTD35175.1"/>
    <property type="molecule type" value="Genomic_DNA"/>
</dbReference>
<dbReference type="SUPFAM" id="SSF51197">
    <property type="entry name" value="Clavaminate synthase-like"/>
    <property type="match status" value="1"/>
</dbReference>
<dbReference type="NCBIfam" id="NF008992">
    <property type="entry name" value="PRK12335.1"/>
    <property type="match status" value="1"/>
</dbReference>
<dbReference type="InterPro" id="IPR029063">
    <property type="entry name" value="SAM-dependent_MTases_sf"/>
</dbReference>
<dbReference type="OrthoDB" id="9804312at2"/>
<feature type="domain" description="Tellurite resistance methyltransferase TehB-like" evidence="1">
    <location>
        <begin position="93"/>
        <end position="282"/>
    </location>
</feature>
<evidence type="ECO:0000259" key="1">
    <source>
        <dbReference type="Pfam" id="PF03848"/>
    </source>
</evidence>
<sequence>MRLDYSELQCYKQIEIDSHGKLKFFLEKHSTEEGTWAKLSLQTGEIDFVFLNGQGQGLFRTRLNEKHPQLEIPPSAWHKIIPVSEPFKATLEFYCLPHRYFSKKYGLNAVHTDLLYVYQTYLHSLSDLSILDLGCGSGRNLLYLAKKGHRITGIDHHQHLLERIQEIAKKEALAAVNTLMHDLNQPLTLGQAQYDLVIATVSLQFLNEQRIPSLIAELQKSTKKDGYHFLVFPIQSERYEMPESFRYLPKKKELYHVYQDSGWSILEYKESVGHLRKNDELGRPPLSGLFGLLLAQKIV</sequence>
<dbReference type="CDD" id="cd02440">
    <property type="entry name" value="AdoMet_MTases"/>
    <property type="match status" value="1"/>
</dbReference>
<dbReference type="PATRIC" id="fig|45070.6.peg.1938"/>